<comment type="caution">
    <text evidence="3">The sequence shown here is derived from an EMBL/GenBank/DDBJ whole genome shotgun (WGS) entry which is preliminary data.</text>
</comment>
<dbReference type="PROSITE" id="PS50082">
    <property type="entry name" value="WD_REPEATS_2"/>
    <property type="match status" value="3"/>
</dbReference>
<name>A0A9W7FZ21_9STRA</name>
<evidence type="ECO:0000256" key="1">
    <source>
        <dbReference type="PROSITE-ProRule" id="PRU00221"/>
    </source>
</evidence>
<dbReference type="Gene3D" id="2.130.10.10">
    <property type="entry name" value="YVTN repeat-like/Quinoprotein amine dehydrogenase"/>
    <property type="match status" value="1"/>
</dbReference>
<dbReference type="PROSITE" id="PS50294">
    <property type="entry name" value="WD_REPEATS_REGION"/>
    <property type="match status" value="1"/>
</dbReference>
<feature type="compositionally biased region" description="Polar residues" evidence="2">
    <location>
        <begin position="39"/>
        <end position="56"/>
    </location>
</feature>
<dbReference type="EMBL" id="BRYA01000598">
    <property type="protein sequence ID" value="GMI25038.1"/>
    <property type="molecule type" value="Genomic_DNA"/>
</dbReference>
<dbReference type="PANTHER" id="PTHR19920">
    <property type="entry name" value="WD40 PROTEIN CIAO1"/>
    <property type="match status" value="1"/>
</dbReference>
<dbReference type="GO" id="GO:0016226">
    <property type="term" value="P:iron-sulfur cluster assembly"/>
    <property type="evidence" value="ECO:0007669"/>
    <property type="project" value="TreeGrafter"/>
</dbReference>
<dbReference type="InterPro" id="IPR001680">
    <property type="entry name" value="WD40_rpt"/>
</dbReference>
<accession>A0A9W7FZ21</accession>
<evidence type="ECO:0000313" key="3">
    <source>
        <dbReference type="EMBL" id="GMI25038.1"/>
    </source>
</evidence>
<protein>
    <recommendedName>
        <fullName evidence="5">Cytosolic iron-sulfur protein assembly protein CIAO1 homolog</fullName>
    </recommendedName>
</protein>
<dbReference type="PANTHER" id="PTHR19920:SF0">
    <property type="entry name" value="CYTOSOLIC IRON-SULFUR PROTEIN ASSEMBLY PROTEIN CIAO1-RELATED"/>
    <property type="match status" value="1"/>
</dbReference>
<keyword evidence="4" id="KW-1185">Reference proteome</keyword>
<evidence type="ECO:0000313" key="4">
    <source>
        <dbReference type="Proteomes" id="UP001165065"/>
    </source>
</evidence>
<feature type="region of interest" description="Disordered" evidence="2">
    <location>
        <begin position="39"/>
        <end position="59"/>
    </location>
</feature>
<dbReference type="Pfam" id="PF00400">
    <property type="entry name" value="WD40"/>
    <property type="match status" value="2"/>
</dbReference>
<proteinExistence type="predicted"/>
<sequence length="426" mass="46138">MSKIRLLASSKVSNNTLWSLSLHPSRDFVLVTGSPNDISGCDSNESEGSVESGQNSAKDETLGGYAAVYEIKTDSAEGGGGGGDKSEGDLDAASARLRLVQVLKHKISRTVRCSDFSPDGRMLAIGGYDGVVEIWSSDKGGRDEEGDEEEEEFEDGEKGKERGLLKSAPTFRYCCSITGQENEIKSCTFSLDSGLLCTTSRDKTQWIWDIQGCCDGMDPEVVSIVQHGGDVKCSRWTDRGSNNAMVGGAGYDGVAKWMTEDEEGDFRVRDTLESELAGGYTSSETEEERRPGWETIWDICMSSSGARMCLGRGDGVVVVYDSVSSGWRLKGFAGTGGWDTCYSVDLPKGGSSHFNILACVGRGIKVYKETSLFESSGERSHLFKVDNEVPAGHEGEIFEGRWRRGGQGFVTIGEEGSVNIWEYEVG</sequence>
<gene>
    <name evidence="3" type="ORF">TrCOL_g12033</name>
</gene>
<feature type="repeat" description="WD" evidence="1">
    <location>
        <begin position="390"/>
        <end position="426"/>
    </location>
</feature>
<dbReference type="SMART" id="SM00320">
    <property type="entry name" value="WD40"/>
    <property type="match status" value="6"/>
</dbReference>
<feature type="repeat" description="WD" evidence="1">
    <location>
        <begin position="111"/>
        <end position="136"/>
    </location>
</feature>
<feature type="region of interest" description="Disordered" evidence="2">
    <location>
        <begin position="136"/>
        <end position="161"/>
    </location>
</feature>
<feature type="repeat" description="WD" evidence="1">
    <location>
        <begin position="177"/>
        <end position="211"/>
    </location>
</feature>
<dbReference type="SUPFAM" id="SSF50978">
    <property type="entry name" value="WD40 repeat-like"/>
    <property type="match status" value="1"/>
</dbReference>
<keyword evidence="1" id="KW-0853">WD repeat</keyword>
<reference evidence="4" key="1">
    <citation type="journal article" date="2023" name="Commun. Biol.">
        <title>Genome analysis of Parmales, the sister group of diatoms, reveals the evolutionary specialization of diatoms from phago-mixotrophs to photoautotrophs.</title>
        <authorList>
            <person name="Ban H."/>
            <person name="Sato S."/>
            <person name="Yoshikawa S."/>
            <person name="Yamada K."/>
            <person name="Nakamura Y."/>
            <person name="Ichinomiya M."/>
            <person name="Sato N."/>
            <person name="Blanc-Mathieu R."/>
            <person name="Endo H."/>
            <person name="Kuwata A."/>
            <person name="Ogata H."/>
        </authorList>
    </citation>
    <scope>NUCLEOTIDE SEQUENCE [LARGE SCALE GENOMIC DNA]</scope>
</reference>
<dbReference type="AlphaFoldDB" id="A0A9W7FZ21"/>
<dbReference type="Proteomes" id="UP001165065">
    <property type="component" value="Unassembled WGS sequence"/>
</dbReference>
<feature type="compositionally biased region" description="Acidic residues" evidence="2">
    <location>
        <begin position="144"/>
        <end position="155"/>
    </location>
</feature>
<evidence type="ECO:0008006" key="5">
    <source>
        <dbReference type="Google" id="ProtNLM"/>
    </source>
</evidence>
<dbReference type="InterPro" id="IPR015943">
    <property type="entry name" value="WD40/YVTN_repeat-like_dom_sf"/>
</dbReference>
<dbReference type="InterPro" id="IPR036322">
    <property type="entry name" value="WD40_repeat_dom_sf"/>
</dbReference>
<evidence type="ECO:0000256" key="2">
    <source>
        <dbReference type="SAM" id="MobiDB-lite"/>
    </source>
</evidence>
<dbReference type="GO" id="GO:0097361">
    <property type="term" value="C:cytosolic [4Fe-4S] assembly targeting complex"/>
    <property type="evidence" value="ECO:0007669"/>
    <property type="project" value="TreeGrafter"/>
</dbReference>
<dbReference type="OrthoDB" id="284782at2759"/>
<organism evidence="3 4">
    <name type="scientific">Triparma columacea</name>
    <dbReference type="NCBI Taxonomy" id="722753"/>
    <lineage>
        <taxon>Eukaryota</taxon>
        <taxon>Sar</taxon>
        <taxon>Stramenopiles</taxon>
        <taxon>Ochrophyta</taxon>
        <taxon>Bolidophyceae</taxon>
        <taxon>Parmales</taxon>
        <taxon>Triparmaceae</taxon>
        <taxon>Triparma</taxon>
    </lineage>
</organism>